<evidence type="ECO:0008006" key="3">
    <source>
        <dbReference type="Google" id="ProtNLM"/>
    </source>
</evidence>
<keyword evidence="2" id="KW-1185">Reference proteome</keyword>
<protein>
    <recommendedName>
        <fullName evidence="3">F-box domain-containing protein</fullName>
    </recommendedName>
</protein>
<sequence>MATEQPRPLRDLLQTLPQELYDEIFEQTFTADDSIRKLNTATKKRVLYKSSSGTIFWRDEYFHSNFAAFPSSLHVSRSTRAQFAKSYYGQGAFIVAHDREAARTSASVKNALRNLRMRVQFAQDFRERMNFEIEVVESIATKLGVPVKKLVDTLGL</sequence>
<reference evidence="1 2" key="1">
    <citation type="submission" date="2015-07" db="EMBL/GenBank/DDBJ databases">
        <title>Comparative genomics of the Sigatoka disease complex on banana suggests a link between parallel evolutionary changes in Pseudocercospora fijiensis and Pseudocercospora eumusae and increased virulence on the banana host.</title>
        <authorList>
            <person name="Chang T.-C."/>
            <person name="Salvucci A."/>
            <person name="Crous P.W."/>
            <person name="Stergiopoulos I."/>
        </authorList>
    </citation>
    <scope>NUCLEOTIDE SEQUENCE [LARGE SCALE GENOMIC DNA]</scope>
    <source>
        <strain evidence="1 2">CBS 116634</strain>
    </source>
</reference>
<dbReference type="EMBL" id="LFZO01000507">
    <property type="protein sequence ID" value="KXT07964.1"/>
    <property type="molecule type" value="Genomic_DNA"/>
</dbReference>
<organism evidence="1 2">
    <name type="scientific">Pseudocercospora musae</name>
    <dbReference type="NCBI Taxonomy" id="113226"/>
    <lineage>
        <taxon>Eukaryota</taxon>
        <taxon>Fungi</taxon>
        <taxon>Dikarya</taxon>
        <taxon>Ascomycota</taxon>
        <taxon>Pezizomycotina</taxon>
        <taxon>Dothideomycetes</taxon>
        <taxon>Dothideomycetidae</taxon>
        <taxon>Mycosphaerellales</taxon>
        <taxon>Mycosphaerellaceae</taxon>
        <taxon>Pseudocercospora</taxon>
    </lineage>
</organism>
<dbReference type="AlphaFoldDB" id="A0A139HZR3"/>
<dbReference type="Proteomes" id="UP000073492">
    <property type="component" value="Unassembled WGS sequence"/>
</dbReference>
<evidence type="ECO:0000313" key="1">
    <source>
        <dbReference type="EMBL" id="KXT07964.1"/>
    </source>
</evidence>
<gene>
    <name evidence="1" type="ORF">AC579_8596</name>
</gene>
<comment type="caution">
    <text evidence="1">The sequence shown here is derived from an EMBL/GenBank/DDBJ whole genome shotgun (WGS) entry which is preliminary data.</text>
</comment>
<name>A0A139HZR3_9PEZI</name>
<accession>A0A139HZR3</accession>
<proteinExistence type="predicted"/>
<evidence type="ECO:0000313" key="2">
    <source>
        <dbReference type="Proteomes" id="UP000073492"/>
    </source>
</evidence>